<evidence type="ECO:0000313" key="2">
    <source>
        <dbReference type="Proteomes" id="UP000196365"/>
    </source>
</evidence>
<dbReference type="RefSeq" id="WP_087677799.1">
    <property type="nucleotide sequence ID" value="NZ_FUWV01000001.1"/>
</dbReference>
<accession>A0A1T4K5T0</accession>
<proteinExistence type="predicted"/>
<organism evidence="1 2">
    <name type="scientific">Garciella nitratireducens DSM 15102</name>
    <dbReference type="NCBI Taxonomy" id="1121911"/>
    <lineage>
        <taxon>Bacteria</taxon>
        <taxon>Bacillati</taxon>
        <taxon>Bacillota</taxon>
        <taxon>Clostridia</taxon>
        <taxon>Eubacteriales</taxon>
        <taxon>Eubacteriaceae</taxon>
        <taxon>Garciella</taxon>
    </lineage>
</organism>
<dbReference type="Proteomes" id="UP000196365">
    <property type="component" value="Unassembled WGS sequence"/>
</dbReference>
<protein>
    <submittedName>
        <fullName evidence="1">Uncharacterized protein</fullName>
    </submittedName>
</protein>
<keyword evidence="2" id="KW-1185">Reference proteome</keyword>
<dbReference type="AlphaFoldDB" id="A0A1T4K5T0"/>
<dbReference type="OrthoDB" id="1779468at2"/>
<gene>
    <name evidence="1" type="ORF">SAMN02745973_00360</name>
</gene>
<dbReference type="EMBL" id="FUWV01000001">
    <property type="protein sequence ID" value="SJZ37766.1"/>
    <property type="molecule type" value="Genomic_DNA"/>
</dbReference>
<sequence>MAYYVEKPTEGTQKDIAKAINRLADIQEGVEKPKRYGIKINKYDSNPDTRIEYILDAQGFVPARMNYDTGEFDYGSWGDIWFIKDNYPCMVKYDGTEDYRLDPNDYSFKLDGNPSDVANVEYGGNAMSAIPLVWIKQYEIGGYEYIILCEVQYDETYKAYAHTRSDGSIMDRIYLAMFRGSDDGTRLRSISGLQPMHTETAQTEISKAEANGSLWTTRTWAHRNLINCLLTVISKHDNSQTAFGNGNLNYTGIEPTCGVLQTGTLNTEGQFVGYNDNTHQVKVFHIEAWWADQYERIQGLLNINGDIRVKMTPPYNLVGTDFISTGLTPAGKNGYLTESKMSEFGRIPVVSGAGSSNTYQCDYFYFNNSTTTVARVGGHCNDGFYCGFSGVALNDSAASANWNIGAALSCEQPLVA</sequence>
<evidence type="ECO:0000313" key="1">
    <source>
        <dbReference type="EMBL" id="SJZ37766.1"/>
    </source>
</evidence>
<name>A0A1T4K5T0_9FIRM</name>
<reference evidence="1 2" key="1">
    <citation type="submission" date="2017-02" db="EMBL/GenBank/DDBJ databases">
        <authorList>
            <person name="Peterson S.W."/>
        </authorList>
    </citation>
    <scope>NUCLEOTIDE SEQUENCE [LARGE SCALE GENOMIC DNA]</scope>
    <source>
        <strain evidence="1 2">DSM 15102</strain>
    </source>
</reference>